<gene>
    <name evidence="2" type="ORF">CCR94_14720</name>
</gene>
<dbReference type="EMBL" id="NHSJ01000087">
    <property type="protein sequence ID" value="PPQ29923.1"/>
    <property type="molecule type" value="Genomic_DNA"/>
</dbReference>
<evidence type="ECO:0000259" key="1">
    <source>
        <dbReference type="Pfam" id="PF13629"/>
    </source>
</evidence>
<dbReference type="InterPro" id="IPR032789">
    <property type="entry name" value="T2SS-T3SS_pil_N"/>
</dbReference>
<reference evidence="2 3" key="1">
    <citation type="journal article" date="2018" name="Arch. Microbiol.">
        <title>New insights into the metabolic potential of the phototrophic purple bacterium Rhodopila globiformis DSM 161(T) from its draft genome sequence and evidence for a vanadium-dependent nitrogenase.</title>
        <authorList>
            <person name="Imhoff J.F."/>
            <person name="Rahn T."/>
            <person name="Kunzel S."/>
            <person name="Neulinger S.C."/>
        </authorList>
    </citation>
    <scope>NUCLEOTIDE SEQUENCE [LARGE SCALE GENOMIC DNA]</scope>
    <source>
        <strain evidence="2 3">DSM 16996</strain>
    </source>
</reference>
<keyword evidence="3" id="KW-1185">Reference proteome</keyword>
<organism evidence="2 3">
    <name type="scientific">Rhodoblastus sphagnicola</name>
    <dbReference type="NCBI Taxonomy" id="333368"/>
    <lineage>
        <taxon>Bacteria</taxon>
        <taxon>Pseudomonadati</taxon>
        <taxon>Pseudomonadota</taxon>
        <taxon>Alphaproteobacteria</taxon>
        <taxon>Hyphomicrobiales</taxon>
        <taxon>Rhodoblastaceae</taxon>
        <taxon>Rhodoblastus</taxon>
    </lineage>
</organism>
<comment type="caution">
    <text evidence="2">The sequence shown here is derived from an EMBL/GenBank/DDBJ whole genome shotgun (WGS) entry which is preliminary data.</text>
</comment>
<dbReference type="Proteomes" id="UP000239089">
    <property type="component" value="Unassembled WGS sequence"/>
</dbReference>
<dbReference type="AlphaFoldDB" id="A0A2S6N5M0"/>
<dbReference type="OrthoDB" id="9815749at2"/>
<accession>A0A2S6N5M0</accession>
<proteinExistence type="predicted"/>
<evidence type="ECO:0000313" key="3">
    <source>
        <dbReference type="Proteomes" id="UP000239089"/>
    </source>
</evidence>
<evidence type="ECO:0000313" key="2">
    <source>
        <dbReference type="EMBL" id="PPQ29923.1"/>
    </source>
</evidence>
<name>A0A2S6N5M0_9HYPH</name>
<feature type="domain" description="Pilus formation protein N-terminal" evidence="1">
    <location>
        <begin position="21"/>
        <end position="88"/>
    </location>
</feature>
<protein>
    <recommendedName>
        <fullName evidence="1">Pilus formation protein N-terminal domain-containing protein</fullName>
    </recommendedName>
</protein>
<sequence length="142" mass="14809">MAPAHFLLSPTQAAAGARDLVTVTVDRARIARIPEKTQTLVIGQPGIADVTMLKNSGMGVITGKSFGETNLIALDGEGNMLGEWIIRVGAEKADLLVQNGMNRESYICAPNCLPTVELSDSKTIAADRAGAVSAHTGFSSGK</sequence>
<dbReference type="Pfam" id="PF13629">
    <property type="entry name" value="T2SS-T3SS_pil_N"/>
    <property type="match status" value="1"/>
</dbReference>